<dbReference type="Proteomes" id="UP000694930">
    <property type="component" value="Chromosome 11"/>
</dbReference>
<dbReference type="RefSeq" id="XP_015057522.1">
    <property type="nucleotide sequence ID" value="XM_015202036.1"/>
</dbReference>
<evidence type="ECO:0000256" key="1">
    <source>
        <dbReference type="ARBA" id="ARBA00022723"/>
    </source>
</evidence>
<reference evidence="7" key="2">
    <citation type="submission" date="2025-08" db="UniProtKB">
        <authorList>
            <consortium name="RefSeq"/>
        </authorList>
    </citation>
    <scope>IDENTIFICATION</scope>
</reference>
<proteinExistence type="predicted"/>
<organism evidence="6 7">
    <name type="scientific">Solanum pennellii</name>
    <name type="common">Tomato</name>
    <name type="synonym">Lycopersicon pennellii</name>
    <dbReference type="NCBI Taxonomy" id="28526"/>
    <lineage>
        <taxon>Eukaryota</taxon>
        <taxon>Viridiplantae</taxon>
        <taxon>Streptophyta</taxon>
        <taxon>Embryophyta</taxon>
        <taxon>Tracheophyta</taxon>
        <taxon>Spermatophyta</taxon>
        <taxon>Magnoliopsida</taxon>
        <taxon>eudicotyledons</taxon>
        <taxon>Gunneridae</taxon>
        <taxon>Pentapetalae</taxon>
        <taxon>asterids</taxon>
        <taxon>lamiids</taxon>
        <taxon>Solanales</taxon>
        <taxon>Solanaceae</taxon>
        <taxon>Solanoideae</taxon>
        <taxon>Solaneae</taxon>
        <taxon>Solanum</taxon>
        <taxon>Solanum subgen. Lycopersicon</taxon>
    </lineage>
</organism>
<evidence type="ECO:0000259" key="5">
    <source>
        <dbReference type="PROSITE" id="PS50966"/>
    </source>
</evidence>
<dbReference type="PANTHER" id="PTHR31973">
    <property type="entry name" value="POLYPROTEIN, PUTATIVE-RELATED"/>
    <property type="match status" value="1"/>
</dbReference>
<gene>
    <name evidence="7" type="primary">LOC107003743</name>
</gene>
<evidence type="ECO:0000256" key="2">
    <source>
        <dbReference type="ARBA" id="ARBA00022771"/>
    </source>
</evidence>
<keyword evidence="3" id="KW-0862">Zinc</keyword>
<evidence type="ECO:0000256" key="4">
    <source>
        <dbReference type="PROSITE-ProRule" id="PRU00325"/>
    </source>
</evidence>
<dbReference type="GeneID" id="107003743"/>
<dbReference type="Pfam" id="PF04434">
    <property type="entry name" value="SWIM"/>
    <property type="match status" value="1"/>
</dbReference>
<dbReference type="SMART" id="SM00575">
    <property type="entry name" value="ZnF_PMZ"/>
    <property type="match status" value="1"/>
</dbReference>
<sequence length="227" mass="26644">MEKVEQVDVRVKNYFKLAGYEKWATVCATVDRGMVMTSNIAECISACLFEARKLPIYDFLDEVRQMFESWNLKNICLLHILSPHFVVDHKRCLLLMKKRHYVVPSNNYVFSVHHEGRTYIVCLENKTCTCKSFQIDELPCSHAWAFLKKKHFDVGPYCSDLYKPSNLLDTYSIPILPLPDKNEWNVHGYIKDQIVQPPNHKKLPGRPSKMYRDKTYSELYGMKRKNS</sequence>
<keyword evidence="1" id="KW-0479">Metal-binding</keyword>
<keyword evidence="6" id="KW-1185">Reference proteome</keyword>
<evidence type="ECO:0000313" key="6">
    <source>
        <dbReference type="Proteomes" id="UP000694930"/>
    </source>
</evidence>
<name>A0ABM1FIY0_SOLPN</name>
<dbReference type="InterPro" id="IPR006564">
    <property type="entry name" value="Znf_PMZ"/>
</dbReference>
<protein>
    <submittedName>
        <fullName evidence="7">Uncharacterized protein LOC107003743</fullName>
    </submittedName>
</protein>
<dbReference type="PROSITE" id="PS50966">
    <property type="entry name" value="ZF_SWIM"/>
    <property type="match status" value="1"/>
</dbReference>
<evidence type="ECO:0000256" key="3">
    <source>
        <dbReference type="ARBA" id="ARBA00022833"/>
    </source>
</evidence>
<accession>A0ABM1FIY0</accession>
<reference evidence="6" key="1">
    <citation type="journal article" date="2014" name="Nat. Genet.">
        <title>The genome of the stress-tolerant wild tomato species Solanum pennellii.</title>
        <authorList>
            <person name="Bolger A."/>
            <person name="Scossa F."/>
            <person name="Bolger M.E."/>
            <person name="Lanz C."/>
            <person name="Maumus F."/>
            <person name="Tohge T."/>
            <person name="Quesneville H."/>
            <person name="Alseekh S."/>
            <person name="Sorensen I."/>
            <person name="Lichtenstein G."/>
            <person name="Fich E.A."/>
            <person name="Conte M."/>
            <person name="Keller H."/>
            <person name="Schneeberger K."/>
            <person name="Schwacke R."/>
            <person name="Ofner I."/>
            <person name="Vrebalov J."/>
            <person name="Xu Y."/>
            <person name="Osorio S."/>
            <person name="Aflitos S.A."/>
            <person name="Schijlen E."/>
            <person name="Jimenez-Gomez J.M."/>
            <person name="Ryngajllo M."/>
            <person name="Kimura S."/>
            <person name="Kumar R."/>
            <person name="Koenig D."/>
            <person name="Headland L.R."/>
            <person name="Maloof J.N."/>
            <person name="Sinha N."/>
            <person name="van Ham R.C."/>
            <person name="Lankhorst R.K."/>
            <person name="Mao L."/>
            <person name="Vogel A."/>
            <person name="Arsova B."/>
            <person name="Panstruga R."/>
            <person name="Fei Z."/>
            <person name="Rose J.K."/>
            <person name="Zamir D."/>
            <person name="Carrari F."/>
            <person name="Giovannoni J.J."/>
            <person name="Weigel D."/>
            <person name="Usadel B."/>
            <person name="Fernie A.R."/>
        </authorList>
    </citation>
    <scope>NUCLEOTIDE SEQUENCE [LARGE SCALE GENOMIC DNA]</scope>
    <source>
        <strain evidence="6">cv. LA0716</strain>
    </source>
</reference>
<dbReference type="InterPro" id="IPR007527">
    <property type="entry name" value="Znf_SWIM"/>
</dbReference>
<feature type="domain" description="SWIM-type" evidence="5">
    <location>
        <begin position="119"/>
        <end position="151"/>
    </location>
</feature>
<evidence type="ECO:0000313" key="7">
    <source>
        <dbReference type="RefSeq" id="XP_015057522.1"/>
    </source>
</evidence>
<keyword evidence="2 4" id="KW-0863">Zinc-finger</keyword>
<dbReference type="PANTHER" id="PTHR31973:SF113">
    <property type="entry name" value="PROTEIN FAR1-RELATED SEQUENCE 5-LIKE"/>
    <property type="match status" value="1"/>
</dbReference>